<dbReference type="PANTHER" id="PTHR39200:SF1">
    <property type="entry name" value="AUTO-TRANSPORTER ADHESIN HEAD GIN DOMAIN-CONTAINING PROTEIN-RELATED"/>
    <property type="match status" value="1"/>
</dbReference>
<gene>
    <name evidence="2" type="ORF">NDO55_08600</name>
</gene>
<evidence type="ECO:0000259" key="1">
    <source>
        <dbReference type="Pfam" id="PF10988"/>
    </source>
</evidence>
<dbReference type="Gene3D" id="2.160.20.120">
    <property type="match status" value="1"/>
</dbReference>
<organism evidence="2 3">
    <name type="scientific">Sphingomicrobium sediminis</name>
    <dbReference type="NCBI Taxonomy" id="2950949"/>
    <lineage>
        <taxon>Bacteria</taxon>
        <taxon>Pseudomonadati</taxon>
        <taxon>Pseudomonadota</taxon>
        <taxon>Alphaproteobacteria</taxon>
        <taxon>Sphingomonadales</taxon>
        <taxon>Sphingomonadaceae</taxon>
        <taxon>Sphingomicrobium</taxon>
    </lineage>
</organism>
<evidence type="ECO:0000313" key="2">
    <source>
        <dbReference type="EMBL" id="MCM8557876.1"/>
    </source>
</evidence>
<dbReference type="InterPro" id="IPR021255">
    <property type="entry name" value="DUF2807"/>
</dbReference>
<name>A0A9X2J410_9SPHN</name>
<accession>A0A9X2J410</accession>
<dbReference type="AlphaFoldDB" id="A0A9X2J410"/>
<proteinExistence type="predicted"/>
<dbReference type="Proteomes" id="UP001155128">
    <property type="component" value="Unassembled WGS sequence"/>
</dbReference>
<dbReference type="PANTHER" id="PTHR39200">
    <property type="entry name" value="HYPOTHETICAL EXPORTED PROTEIN"/>
    <property type="match status" value="1"/>
</dbReference>
<dbReference type="EMBL" id="JAMSHT010000001">
    <property type="protein sequence ID" value="MCM8557876.1"/>
    <property type="molecule type" value="Genomic_DNA"/>
</dbReference>
<sequence>MIKLALTTATLMTGALSGCINWNDGVEMQIGNPGEETVQVAEFTKLGVAGPYEVIVTQGDSFSVQASGPQNVIDHTEFRVENGELKIRTERPDGDSISWEGGDPKVTITITAPSIEAASIAGSGSIDIDNVEVTRFSGEIAGSGDIRVAQLSAENASFEIAGSGDVQAAGTTQRLTVEIAGSGAFENPDMNAEEADISIAGSGDVAANVTGEADISIAGSGDVNITGGAKCSISKVGGGDVVCS</sequence>
<dbReference type="PROSITE" id="PS51257">
    <property type="entry name" value="PROKAR_LIPOPROTEIN"/>
    <property type="match status" value="1"/>
</dbReference>
<feature type="domain" description="Putative auto-transporter adhesin head GIN" evidence="1">
    <location>
        <begin position="42"/>
        <end position="228"/>
    </location>
</feature>
<comment type="caution">
    <text evidence="2">The sequence shown here is derived from an EMBL/GenBank/DDBJ whole genome shotgun (WGS) entry which is preliminary data.</text>
</comment>
<keyword evidence="3" id="KW-1185">Reference proteome</keyword>
<dbReference type="Pfam" id="PF10988">
    <property type="entry name" value="DUF2807"/>
    <property type="match status" value="1"/>
</dbReference>
<evidence type="ECO:0000313" key="3">
    <source>
        <dbReference type="Proteomes" id="UP001155128"/>
    </source>
</evidence>
<dbReference type="RefSeq" id="WP_252114322.1">
    <property type="nucleotide sequence ID" value="NZ_JAMSHT010000001.1"/>
</dbReference>
<protein>
    <submittedName>
        <fullName evidence="2">DUF2807 domain-containing protein</fullName>
    </submittedName>
</protein>
<reference evidence="2" key="1">
    <citation type="submission" date="2022-06" db="EMBL/GenBank/DDBJ databases">
        <title>Sphingomicrobium sedimins sp. nov., a marine bacterium isolated from tidal flat.</title>
        <authorList>
            <person name="Kim C.-H."/>
            <person name="Yoo Y."/>
            <person name="Kim J.-J."/>
        </authorList>
    </citation>
    <scope>NUCLEOTIDE SEQUENCE</scope>
    <source>
        <strain evidence="2">GRR-S6-50</strain>
    </source>
</reference>